<dbReference type="EMBL" id="JBAMMX010000025">
    <property type="protein sequence ID" value="KAK6915691.1"/>
    <property type="molecule type" value="Genomic_DNA"/>
</dbReference>
<sequence length="164" mass="18327">MSPVTEDIKANAEVYHGDEICQEKTKLFLKEAGLPNGLLPLKDIEEVGYAREAGFVWLKQKNKIEHKFEKIGRLVQYATEVTAYGEPGKIKKLTGVKAKELLIWVTLTEISADTSNGKIIFKSQAGLSKSFPESAFQIEEVKEVKDVNEVKETKEVKEASEVKA</sequence>
<dbReference type="SUPFAM" id="SSF141562">
    <property type="entry name" value="At5g01610-like"/>
    <property type="match status" value="1"/>
</dbReference>
<protein>
    <submittedName>
        <fullName evidence="1">Uncharacterized protein</fullName>
    </submittedName>
</protein>
<dbReference type="InterPro" id="IPR007493">
    <property type="entry name" value="DUF538"/>
</dbReference>
<evidence type="ECO:0000313" key="2">
    <source>
        <dbReference type="Proteomes" id="UP001370490"/>
    </source>
</evidence>
<gene>
    <name evidence="1" type="ORF">RJ641_020808</name>
</gene>
<dbReference type="Proteomes" id="UP001370490">
    <property type="component" value="Unassembled WGS sequence"/>
</dbReference>
<comment type="caution">
    <text evidence="1">The sequence shown here is derived from an EMBL/GenBank/DDBJ whole genome shotgun (WGS) entry which is preliminary data.</text>
</comment>
<keyword evidence="2" id="KW-1185">Reference proteome</keyword>
<dbReference type="Pfam" id="PF04398">
    <property type="entry name" value="DUF538"/>
    <property type="match status" value="1"/>
</dbReference>
<evidence type="ECO:0000313" key="1">
    <source>
        <dbReference type="EMBL" id="KAK6915691.1"/>
    </source>
</evidence>
<reference evidence="1 2" key="1">
    <citation type="submission" date="2023-12" db="EMBL/GenBank/DDBJ databases">
        <title>A high-quality genome assembly for Dillenia turbinata (Dilleniales).</title>
        <authorList>
            <person name="Chanderbali A."/>
        </authorList>
    </citation>
    <scope>NUCLEOTIDE SEQUENCE [LARGE SCALE GENOMIC DNA]</scope>
    <source>
        <strain evidence="1">LSX21</strain>
        <tissue evidence="1">Leaf</tissue>
    </source>
</reference>
<proteinExistence type="predicted"/>
<accession>A0AAN8YWK2</accession>
<organism evidence="1 2">
    <name type="scientific">Dillenia turbinata</name>
    <dbReference type="NCBI Taxonomy" id="194707"/>
    <lineage>
        <taxon>Eukaryota</taxon>
        <taxon>Viridiplantae</taxon>
        <taxon>Streptophyta</taxon>
        <taxon>Embryophyta</taxon>
        <taxon>Tracheophyta</taxon>
        <taxon>Spermatophyta</taxon>
        <taxon>Magnoliopsida</taxon>
        <taxon>eudicotyledons</taxon>
        <taxon>Gunneridae</taxon>
        <taxon>Pentapetalae</taxon>
        <taxon>Dilleniales</taxon>
        <taxon>Dilleniaceae</taxon>
        <taxon>Dillenia</taxon>
    </lineage>
</organism>
<dbReference type="PANTHER" id="PTHR31676:SF10">
    <property type="entry name" value="EXPRESSED PROTEIN"/>
    <property type="match status" value="1"/>
</dbReference>
<dbReference type="InterPro" id="IPR036758">
    <property type="entry name" value="At5g01610-like"/>
</dbReference>
<dbReference type="Gene3D" id="2.30.240.10">
    <property type="entry name" value="At5g01610-like"/>
    <property type="match status" value="1"/>
</dbReference>
<dbReference type="PANTHER" id="PTHR31676">
    <property type="entry name" value="T31J12.3 PROTEIN-RELATED"/>
    <property type="match status" value="1"/>
</dbReference>
<name>A0AAN8YWK2_9MAGN</name>
<dbReference type="AlphaFoldDB" id="A0AAN8YWK2"/>